<feature type="compositionally biased region" description="Acidic residues" evidence="2">
    <location>
        <begin position="682"/>
        <end position="693"/>
    </location>
</feature>
<evidence type="ECO:0000256" key="1">
    <source>
        <dbReference type="SAM" id="Coils"/>
    </source>
</evidence>
<keyword evidence="4" id="KW-1185">Reference proteome</keyword>
<reference evidence="3" key="1">
    <citation type="submission" date="2022-10" db="EMBL/GenBank/DDBJ databases">
        <title>Tapping the CABI collections for fungal endophytes: first genome assemblies for Collariella, Neodidymelliopsis, Ascochyta clinopodiicola, Didymella pomorum, Didymosphaeria variabile, Neocosmospora piperis and Neocucurbitaria cava.</title>
        <authorList>
            <person name="Hill R."/>
        </authorList>
    </citation>
    <scope>NUCLEOTIDE SEQUENCE</scope>
    <source>
        <strain evidence="3">IMI 355082</strain>
    </source>
</reference>
<gene>
    <name evidence="3" type="ORF">N0V93_010104</name>
</gene>
<dbReference type="EMBL" id="JAPEVB010000007">
    <property type="protein sequence ID" value="KAJ4385675.1"/>
    <property type="molecule type" value="Genomic_DNA"/>
</dbReference>
<feature type="region of interest" description="Disordered" evidence="2">
    <location>
        <begin position="637"/>
        <end position="716"/>
    </location>
</feature>
<evidence type="ECO:0000256" key="2">
    <source>
        <dbReference type="SAM" id="MobiDB-lite"/>
    </source>
</evidence>
<feature type="compositionally biased region" description="Polar residues" evidence="2">
    <location>
        <begin position="382"/>
        <end position="393"/>
    </location>
</feature>
<comment type="caution">
    <text evidence="3">The sequence shown here is derived from an EMBL/GenBank/DDBJ whole genome shotgun (WGS) entry which is preliminary data.</text>
</comment>
<protein>
    <submittedName>
        <fullName evidence="3">Uncharacterized protein</fullName>
    </submittedName>
</protein>
<feature type="region of interest" description="Disordered" evidence="2">
    <location>
        <begin position="523"/>
        <end position="549"/>
    </location>
</feature>
<keyword evidence="1" id="KW-0175">Coiled coil</keyword>
<feature type="compositionally biased region" description="Polar residues" evidence="2">
    <location>
        <begin position="643"/>
        <end position="658"/>
    </location>
</feature>
<feature type="coiled-coil region" evidence="1">
    <location>
        <begin position="552"/>
        <end position="636"/>
    </location>
</feature>
<feature type="compositionally biased region" description="Acidic residues" evidence="2">
    <location>
        <begin position="317"/>
        <end position="327"/>
    </location>
</feature>
<dbReference type="AlphaFoldDB" id="A0A9W9CSZ7"/>
<name>A0A9W9CSZ7_9PEZI</name>
<proteinExistence type="predicted"/>
<sequence length="716" mass="79119">MSIDDIVEIFSGYVPLPNWDPNAFGEHVGPINGDESATQWPPVALDPHMLEEDEFLAPLAPHMRPDDSMLVADPMHRVREHDRFDEFPPDLPVADNIFVAAPMPHAPTRIELSPMNIHWEADKNDESVNIDNSNMDSDSESDSDCTVSGWELDEEFVGLDYNDDSDVEDNATIAPQALMHSNIMDGAISAPGNAWGINDMDLAFLAPYAPRDLGTYNGNVGEILTHESWWRIMAGVAPGTPLPGEVRRGHYAEPIFQPAVSFEADSIAAASQGESEAEDDIYGAPPPRPAALDRPDDSDFDYGRAEVEDGGYRSLEDSDADDEDDDALAGIPPPKEDSEDDDFIPGKKGAPRRKVHGTYSAGARKQARKSRGRARDCAGTALASSRQGVQSTGPKAPVASPHRELPSQVTVGPKTSDPVNPSAAHVSTGSSPEESDEEDISPESVEDRAQLLQNVVTELRGDVKKAEARYEEAANNPRVLTDPRTKKRRKIKLEEMQKNLRQALEKQLRFERRYGLVRSTRGVSVKGTGSKGFPTVASSSTTPSGSSMQNSLQTLQKEVNMWHDTIQGLRRKVAHCQRQVQDVEAHPENFTNRRAGFKQGRITRLENAQHNLSHNLRMLDEERKLLVEERKRVQEVASLRRGQASQHTQQQGPDQQVKTPAVGLQFPATQTSNPRKRKAVEINDDDDKVEEEEERKQVMETIHASSKPRLNPGTPV</sequence>
<feature type="compositionally biased region" description="Basic and acidic residues" evidence="2">
    <location>
        <begin position="291"/>
        <end position="316"/>
    </location>
</feature>
<evidence type="ECO:0000313" key="3">
    <source>
        <dbReference type="EMBL" id="KAJ4385675.1"/>
    </source>
</evidence>
<organism evidence="3 4">
    <name type="scientific">Gnomoniopsis smithogilvyi</name>
    <dbReference type="NCBI Taxonomy" id="1191159"/>
    <lineage>
        <taxon>Eukaryota</taxon>
        <taxon>Fungi</taxon>
        <taxon>Dikarya</taxon>
        <taxon>Ascomycota</taxon>
        <taxon>Pezizomycotina</taxon>
        <taxon>Sordariomycetes</taxon>
        <taxon>Sordariomycetidae</taxon>
        <taxon>Diaporthales</taxon>
        <taxon>Gnomoniaceae</taxon>
        <taxon>Gnomoniopsis</taxon>
    </lineage>
</organism>
<dbReference type="OrthoDB" id="10563436at2759"/>
<feature type="region of interest" description="Disordered" evidence="2">
    <location>
        <begin position="267"/>
        <end position="449"/>
    </location>
</feature>
<evidence type="ECO:0000313" key="4">
    <source>
        <dbReference type="Proteomes" id="UP001140453"/>
    </source>
</evidence>
<feature type="compositionally biased region" description="Low complexity" evidence="2">
    <location>
        <begin position="535"/>
        <end position="549"/>
    </location>
</feature>
<feature type="coiled-coil region" evidence="1">
    <location>
        <begin position="449"/>
        <end position="513"/>
    </location>
</feature>
<accession>A0A9W9CSZ7</accession>
<dbReference type="Proteomes" id="UP001140453">
    <property type="component" value="Unassembled WGS sequence"/>
</dbReference>